<accession>A0A839GGG8</accession>
<gene>
    <name evidence="3" type="ORF">FHS90_001389</name>
</gene>
<evidence type="ECO:0000313" key="4">
    <source>
        <dbReference type="Proteomes" id="UP000563094"/>
    </source>
</evidence>
<sequence>MKKLLFMWMAVGALSFTACREDAGTSRETNENDSQTPDRAAGESKETSSLNYDYDSEYRERANRMATRVSQDLSLDTAAQARLRTLFYNRARQMDELEMRFSGNNQSAGLASDSGGMMMDDQMMSDDMATDSGMSGSSSGGSNMQSSASYSSDYPSQYYDELESINSNVDVEVKGFLTPQQFKLYETNRTKYYDMDMKYKTDSGAKMKVDGDEAKIKAGDTKIKRDGDEFKYESGDTKLKRDGDEVKYKSGDTKIKKDGNESKIKTENTKIKMEN</sequence>
<protein>
    <recommendedName>
        <fullName evidence="5">Lipoprotein</fullName>
    </recommendedName>
</protein>
<organism evidence="3 4">
    <name type="scientific">Rufibacter quisquiliarum</name>
    <dbReference type="NCBI Taxonomy" id="1549639"/>
    <lineage>
        <taxon>Bacteria</taxon>
        <taxon>Pseudomonadati</taxon>
        <taxon>Bacteroidota</taxon>
        <taxon>Cytophagia</taxon>
        <taxon>Cytophagales</taxon>
        <taxon>Hymenobacteraceae</taxon>
        <taxon>Rufibacter</taxon>
    </lineage>
</organism>
<keyword evidence="2" id="KW-0732">Signal</keyword>
<name>A0A839GGG8_9BACT</name>
<evidence type="ECO:0000256" key="1">
    <source>
        <dbReference type="SAM" id="MobiDB-lite"/>
    </source>
</evidence>
<dbReference type="EMBL" id="JACJIQ010000004">
    <property type="protein sequence ID" value="MBA9076683.1"/>
    <property type="molecule type" value="Genomic_DNA"/>
</dbReference>
<dbReference type="Proteomes" id="UP000563094">
    <property type="component" value="Unassembled WGS sequence"/>
</dbReference>
<dbReference type="AlphaFoldDB" id="A0A839GGG8"/>
<feature type="region of interest" description="Disordered" evidence="1">
    <location>
        <begin position="24"/>
        <end position="54"/>
    </location>
</feature>
<dbReference type="PROSITE" id="PS51257">
    <property type="entry name" value="PROKAR_LIPOPROTEIN"/>
    <property type="match status" value="1"/>
</dbReference>
<evidence type="ECO:0008006" key="5">
    <source>
        <dbReference type="Google" id="ProtNLM"/>
    </source>
</evidence>
<feature type="region of interest" description="Disordered" evidence="1">
    <location>
        <begin position="124"/>
        <end position="152"/>
    </location>
</feature>
<feature type="signal peptide" evidence="2">
    <location>
        <begin position="1"/>
        <end position="20"/>
    </location>
</feature>
<reference evidence="3 4" key="1">
    <citation type="submission" date="2020-08" db="EMBL/GenBank/DDBJ databases">
        <title>Genomic Encyclopedia of Type Strains, Phase IV (KMG-IV): sequencing the most valuable type-strain genomes for metagenomic binning, comparative biology and taxonomic classification.</title>
        <authorList>
            <person name="Goeker M."/>
        </authorList>
    </citation>
    <scope>NUCLEOTIDE SEQUENCE [LARGE SCALE GENOMIC DNA]</scope>
    <source>
        <strain evidence="3 4">DSM 29854</strain>
    </source>
</reference>
<keyword evidence="4" id="KW-1185">Reference proteome</keyword>
<dbReference type="RefSeq" id="WP_153042690.1">
    <property type="nucleotide sequence ID" value="NZ_JACJIQ010000004.1"/>
</dbReference>
<feature type="chain" id="PRO_5032427214" description="Lipoprotein" evidence="2">
    <location>
        <begin position="21"/>
        <end position="275"/>
    </location>
</feature>
<comment type="caution">
    <text evidence="3">The sequence shown here is derived from an EMBL/GenBank/DDBJ whole genome shotgun (WGS) entry which is preliminary data.</text>
</comment>
<evidence type="ECO:0000313" key="3">
    <source>
        <dbReference type="EMBL" id="MBA9076683.1"/>
    </source>
</evidence>
<proteinExistence type="predicted"/>
<evidence type="ECO:0000256" key="2">
    <source>
        <dbReference type="SAM" id="SignalP"/>
    </source>
</evidence>